<keyword evidence="6" id="KW-1185">Reference proteome</keyword>
<dbReference type="Gene3D" id="3.40.190.10">
    <property type="entry name" value="Periplasmic binding protein-like II"/>
    <property type="match status" value="1"/>
</dbReference>
<dbReference type="GO" id="GO:0046872">
    <property type="term" value="F:metal ion binding"/>
    <property type="evidence" value="ECO:0007669"/>
    <property type="project" value="UniProtKB-KW"/>
</dbReference>
<reference evidence="5 6" key="1">
    <citation type="submission" date="2017-04" db="EMBL/GenBank/DDBJ databases">
        <authorList>
            <person name="Afonso C.L."/>
            <person name="Miller P.J."/>
            <person name="Scott M.A."/>
            <person name="Spackman E."/>
            <person name="Goraichik I."/>
            <person name="Dimitrov K.M."/>
            <person name="Suarez D.L."/>
            <person name="Swayne D.E."/>
        </authorList>
    </citation>
    <scope>NUCLEOTIDE SEQUENCE [LARGE SCALE GENOMIC DNA]</scope>
    <source>
        <strain evidence="5 6">USBA 355</strain>
    </source>
</reference>
<dbReference type="STRING" id="560819.SAMN05428998_11956"/>
<feature type="binding site" evidence="3">
    <location>
        <position position="215"/>
    </location>
    <ligand>
        <name>substrate</name>
    </ligand>
</feature>
<evidence type="ECO:0000256" key="1">
    <source>
        <dbReference type="ARBA" id="ARBA00022729"/>
    </source>
</evidence>
<keyword evidence="3" id="KW-0479">Metal-binding</keyword>
<accession>A0A1Y6CFK8</accession>
<sequence>MLDMKTGLRGLVLAAALAVAAGLPSGHAQAAERSFRMATGWAGGPLMEIGAKAFAKNVAELSNGRLEVQVFPGGTLGPALKVSETVQQGIADMGHTWPGYDWGADPTAVLFGGYAGSFDTEHMLHWLYRGGGNELWAEWRKEKFNLVAMPLFIRTAEAFLHSRKPVRTLEDLKGLKLRTAGAWLEISKEMGAAPVTTPGGEVYTALERGTIDATEWGTLYEDIAPGFYRVTKYVIIPGVHQPTAPFELVINPKVWDSLSAGDQEIIRQAAFVTTMNSWLTIGQEDAKALAFYREQGNEVIELAPEVQYKAHELGIKWAEGQAKDNPWFAKVLKSQEAFADLWKDAHRYRNVKTQDTE</sequence>
<dbReference type="GO" id="GO:0031317">
    <property type="term" value="C:tripartite ATP-independent periplasmic transporter complex"/>
    <property type="evidence" value="ECO:0007669"/>
    <property type="project" value="InterPro"/>
</dbReference>
<gene>
    <name evidence="5" type="ORF">SAMN05428998_11956</name>
</gene>
<feature type="binding site" evidence="3">
    <location>
        <position position="241"/>
    </location>
    <ligand>
        <name>substrate</name>
    </ligand>
</feature>
<dbReference type="InterPro" id="IPR038404">
    <property type="entry name" value="TRAP_DctP_sf"/>
</dbReference>
<feature type="binding site" evidence="2">
    <location>
        <position position="178"/>
    </location>
    <ligand>
        <name>substrate</name>
    </ligand>
</feature>
<dbReference type="PANTHER" id="PTHR33376:SF5">
    <property type="entry name" value="EXTRACYTOPLASMIC SOLUTE RECEPTOR PROTEIN"/>
    <property type="match status" value="1"/>
</dbReference>
<dbReference type="AlphaFoldDB" id="A0A1Y6CFK8"/>
<feature type="binding site" evidence="3">
    <location>
        <position position="216"/>
    </location>
    <ligand>
        <name>Na(+)</name>
        <dbReference type="ChEBI" id="CHEBI:29101"/>
    </ligand>
</feature>
<name>A0A1Y6CFK8_9PROT</name>
<dbReference type="Gene3D" id="3.40.190.170">
    <property type="entry name" value="Bacterial extracellular solute-binding protein, family 7"/>
    <property type="match status" value="1"/>
</dbReference>
<feature type="binding site" evidence="2">
    <location>
        <position position="157"/>
    </location>
    <ligand>
        <name>substrate</name>
    </ligand>
</feature>
<dbReference type="Pfam" id="PF03480">
    <property type="entry name" value="DctP"/>
    <property type="match status" value="1"/>
</dbReference>
<dbReference type="NCBIfam" id="NF037995">
    <property type="entry name" value="TRAP_S1"/>
    <property type="match status" value="1"/>
</dbReference>
<dbReference type="GO" id="GO:0055085">
    <property type="term" value="P:transmembrane transport"/>
    <property type="evidence" value="ECO:0007669"/>
    <property type="project" value="InterPro"/>
</dbReference>
<dbReference type="Proteomes" id="UP000192917">
    <property type="component" value="Unassembled WGS sequence"/>
</dbReference>
<proteinExistence type="predicted"/>
<evidence type="ECO:0000313" key="5">
    <source>
        <dbReference type="EMBL" id="SMF53739.1"/>
    </source>
</evidence>
<organism evidence="5 6">
    <name type="scientific">Tistlia consotensis USBA 355</name>
    <dbReference type="NCBI Taxonomy" id="560819"/>
    <lineage>
        <taxon>Bacteria</taxon>
        <taxon>Pseudomonadati</taxon>
        <taxon>Pseudomonadota</taxon>
        <taxon>Alphaproteobacteria</taxon>
        <taxon>Rhodospirillales</taxon>
        <taxon>Rhodovibrionaceae</taxon>
        <taxon>Tistlia</taxon>
    </lineage>
</organism>
<evidence type="ECO:0000256" key="3">
    <source>
        <dbReference type="PIRSR" id="PIRSR039026-2"/>
    </source>
</evidence>
<dbReference type="InterPro" id="IPR018389">
    <property type="entry name" value="DctP_fam"/>
</dbReference>
<dbReference type="PIRSF" id="PIRSF039026">
    <property type="entry name" value="SiaP"/>
    <property type="match status" value="1"/>
</dbReference>
<dbReference type="PANTHER" id="PTHR33376">
    <property type="match status" value="1"/>
</dbReference>
<evidence type="ECO:0000313" key="6">
    <source>
        <dbReference type="Proteomes" id="UP000192917"/>
    </source>
</evidence>
<feature type="signal peptide" evidence="4">
    <location>
        <begin position="1"/>
        <end position="30"/>
    </location>
</feature>
<protein>
    <submittedName>
        <fullName evidence="5">TRAP-type mannitol/chloroaromatic compound transport system, substrate-binding protein</fullName>
    </submittedName>
</protein>
<evidence type="ECO:0000256" key="2">
    <source>
        <dbReference type="PIRSR" id="PIRSR039026-1"/>
    </source>
</evidence>
<keyword evidence="1 4" id="KW-0732">Signal</keyword>
<dbReference type="InterPro" id="IPR026289">
    <property type="entry name" value="SBP_TakP-like"/>
</dbReference>
<evidence type="ECO:0000256" key="4">
    <source>
        <dbReference type="SAM" id="SignalP"/>
    </source>
</evidence>
<feature type="chain" id="PRO_5012464242" evidence="4">
    <location>
        <begin position="31"/>
        <end position="357"/>
    </location>
</feature>
<dbReference type="EMBL" id="FWZX01000019">
    <property type="protein sequence ID" value="SMF53739.1"/>
    <property type="molecule type" value="Genomic_DNA"/>
</dbReference>